<keyword evidence="1" id="KW-0812">Transmembrane</keyword>
<proteinExistence type="predicted"/>
<dbReference type="Proteomes" id="UP001208570">
    <property type="component" value="Unassembled WGS sequence"/>
</dbReference>
<evidence type="ECO:0000313" key="3">
    <source>
        <dbReference type="Proteomes" id="UP001208570"/>
    </source>
</evidence>
<feature type="transmembrane region" description="Helical" evidence="1">
    <location>
        <begin position="341"/>
        <end position="366"/>
    </location>
</feature>
<organism evidence="2 3">
    <name type="scientific">Paralvinella palmiformis</name>
    <dbReference type="NCBI Taxonomy" id="53620"/>
    <lineage>
        <taxon>Eukaryota</taxon>
        <taxon>Metazoa</taxon>
        <taxon>Spiralia</taxon>
        <taxon>Lophotrochozoa</taxon>
        <taxon>Annelida</taxon>
        <taxon>Polychaeta</taxon>
        <taxon>Sedentaria</taxon>
        <taxon>Canalipalpata</taxon>
        <taxon>Terebellida</taxon>
        <taxon>Terebelliformia</taxon>
        <taxon>Alvinellidae</taxon>
        <taxon>Paralvinella</taxon>
    </lineage>
</organism>
<evidence type="ECO:0008006" key="4">
    <source>
        <dbReference type="Google" id="ProtNLM"/>
    </source>
</evidence>
<gene>
    <name evidence="2" type="ORF">LSH36_1776g00007</name>
</gene>
<keyword evidence="1" id="KW-0472">Membrane</keyword>
<dbReference type="PANTHER" id="PTHR46780">
    <property type="entry name" value="PROTEIN EVA-1"/>
    <property type="match status" value="1"/>
</dbReference>
<name>A0AAD9ISY6_9ANNE</name>
<evidence type="ECO:0000256" key="1">
    <source>
        <dbReference type="SAM" id="Phobius"/>
    </source>
</evidence>
<dbReference type="Gene3D" id="2.60.120.740">
    <property type="match status" value="1"/>
</dbReference>
<keyword evidence="3" id="KW-1185">Reference proteome</keyword>
<evidence type="ECO:0000313" key="2">
    <source>
        <dbReference type="EMBL" id="KAK2139460.1"/>
    </source>
</evidence>
<accession>A0AAD9ISY6</accession>
<reference evidence="2" key="1">
    <citation type="journal article" date="2023" name="Mol. Biol. Evol.">
        <title>Third-Generation Sequencing Reveals the Adaptive Role of the Epigenome in Three Deep-Sea Polychaetes.</title>
        <authorList>
            <person name="Perez M."/>
            <person name="Aroh O."/>
            <person name="Sun Y."/>
            <person name="Lan Y."/>
            <person name="Juniper S.K."/>
            <person name="Young C.R."/>
            <person name="Angers B."/>
            <person name="Qian P.Y."/>
        </authorList>
    </citation>
    <scope>NUCLEOTIDE SEQUENCE</scope>
    <source>
        <strain evidence="2">P08H-3</strain>
    </source>
</reference>
<dbReference type="AlphaFoldDB" id="A0AAD9ISY6"/>
<keyword evidence="1" id="KW-1133">Transmembrane helix</keyword>
<protein>
    <recommendedName>
        <fullName evidence="4">SUEL-type lectin domain-containing protein</fullName>
    </recommendedName>
</protein>
<dbReference type="EMBL" id="JAODUP010001775">
    <property type="protein sequence ID" value="KAK2139460.1"/>
    <property type="molecule type" value="Genomic_DNA"/>
</dbReference>
<sequence length="455" mass="50911">MSSQIWRQNSNFRYANDVNCAKGQGSPNHDYSTSWCFSLCIKSRWTPYWKTEKWLDKSVVRNNNEKQEVCNAEQLKARCPEDSAIVIKSAVYGRMKLGRCLEVDAGYLGCQNDVLWLADRWCSGRQLCDVYVPNDELKQANDDLITIDRDHCQSATSLGIHGNDGYISSLLTTQTGCGSRTSPWIIDVSSGQTVDIKLLDFGALSRHISTLTLGCPHIVGFIVERSLGSNFTICGDNQREKHIYSSKTNKLEIVLLSQYEDDTSSSYLIYFKVIGCSDLTPPAHAWYKREGNEAVIGCKSNDKIWRLYCNGNTWDGVVGNCSMMKKGFMGKDNVELPFTSVIFLTCVVCGALLLIIIVVVAGAVYVKKQSIRHELRLRSEYASLTLSSTQYLPVKLPGYDVTMSRPTHAQHNEDNQPLVEISERTSTLSKVTPGMRTIEDNQFTTLPGGRQGNNN</sequence>
<dbReference type="CDD" id="cd22823">
    <property type="entry name" value="Gal_Rha_Lectin"/>
    <property type="match status" value="1"/>
</dbReference>
<comment type="caution">
    <text evidence="2">The sequence shown here is derived from an EMBL/GenBank/DDBJ whole genome shotgun (WGS) entry which is preliminary data.</text>
</comment>
<dbReference type="InterPro" id="IPR043159">
    <property type="entry name" value="Lectin_gal-bd_sf"/>
</dbReference>